<dbReference type="PIRSF" id="PIRSF016636">
    <property type="entry name" value="AlgI_DltB"/>
    <property type="match status" value="1"/>
</dbReference>
<dbReference type="GO" id="GO:0042121">
    <property type="term" value="P:alginic acid biosynthetic process"/>
    <property type="evidence" value="ECO:0007669"/>
    <property type="project" value="InterPro"/>
</dbReference>
<dbReference type="GO" id="GO:0005886">
    <property type="term" value="C:plasma membrane"/>
    <property type="evidence" value="ECO:0007669"/>
    <property type="project" value="UniProtKB-SubCell"/>
</dbReference>
<dbReference type="GO" id="GO:0016746">
    <property type="term" value="F:acyltransferase activity"/>
    <property type="evidence" value="ECO:0007669"/>
    <property type="project" value="UniProtKB-KW"/>
</dbReference>
<dbReference type="InterPro" id="IPR004299">
    <property type="entry name" value="MBOAT_fam"/>
</dbReference>
<comment type="subcellular location">
    <subcellularLocation>
        <location evidence="1">Cell membrane</location>
        <topology evidence="1">Multi-pass membrane protein</topology>
    </subcellularLocation>
</comment>
<organism evidence="9 10">
    <name type="scientific">Desulfuromonas thiophila</name>
    <dbReference type="NCBI Taxonomy" id="57664"/>
    <lineage>
        <taxon>Bacteria</taxon>
        <taxon>Pseudomonadati</taxon>
        <taxon>Thermodesulfobacteriota</taxon>
        <taxon>Desulfuromonadia</taxon>
        <taxon>Desulfuromonadales</taxon>
        <taxon>Desulfuromonadaceae</taxon>
        <taxon>Desulfuromonas</taxon>
    </lineage>
</organism>
<feature type="transmembrane region" description="Helical" evidence="8">
    <location>
        <begin position="307"/>
        <end position="327"/>
    </location>
</feature>
<feature type="transmembrane region" description="Helical" evidence="8">
    <location>
        <begin position="466"/>
        <end position="483"/>
    </location>
</feature>
<dbReference type="AlphaFoldDB" id="A0A1G7EX09"/>
<dbReference type="InterPro" id="IPR028362">
    <property type="entry name" value="AlgI"/>
</dbReference>
<dbReference type="PIRSF" id="PIRSF500217">
    <property type="entry name" value="AlgI"/>
    <property type="match status" value="1"/>
</dbReference>
<feature type="transmembrane region" description="Helical" evidence="8">
    <location>
        <begin position="77"/>
        <end position="96"/>
    </location>
</feature>
<proteinExistence type="inferred from homology"/>
<accession>A0A1G7EX09</accession>
<dbReference type="STRING" id="57664.SAMN05661003_12416"/>
<feature type="transmembrane region" description="Helical" evidence="8">
    <location>
        <begin position="47"/>
        <end position="65"/>
    </location>
</feature>
<evidence type="ECO:0000256" key="4">
    <source>
        <dbReference type="ARBA" id="ARBA00022692"/>
    </source>
</evidence>
<evidence type="ECO:0000256" key="3">
    <source>
        <dbReference type="ARBA" id="ARBA00022475"/>
    </source>
</evidence>
<comment type="similarity">
    <text evidence="2 7">Belongs to the membrane-bound acyltransferase family.</text>
</comment>
<sequence>MSFTSAEYLLLLATVWLGYQLLPARYRWSLLLVASYLFYAGLQLPYLLALLALVTLVTYGCGRLLTQCRRPASATGVFWLGIGLNLALLVGLKYLPFLSANLTALLRLTSGTELTWHTPVFSAVGISYLVFQAISYLADIRLGVRPAERHLGYFALYMAFFPKLLQGPIERADDLLPQLRQPAIGLSHDNLRHGIVLLLWGMFQKSVLAQRLALWVDSVYAAPQHYQGLTLLLTSYAYAWQIYIDFAAYTSMALGSALLFNIRLTDNFNRPYLATSIADFWRRWHISFSRFILDYIFRPLQMHWRQLRNGGTALALLVTFTLSGLWHGASWNYIAWGVSHGLMLAASVFYRPWQKKLQHLLGLHNARFLPLWQRFVTFHLVSLAWILFRSDSPEQAWDMLRGIARLAQQGSAGIQPAIQQCSQLLAMAGSDKVLQPLLFSVALLLYTGIGWLRPANIPRLQPLQRWSLYLLLLGGILLLRVPANSDFIYFRF</sequence>
<evidence type="ECO:0000313" key="9">
    <source>
        <dbReference type="EMBL" id="SDE68182.1"/>
    </source>
</evidence>
<feature type="transmembrane region" description="Helical" evidence="8">
    <location>
        <begin position="238"/>
        <end position="260"/>
    </location>
</feature>
<keyword evidence="10" id="KW-1185">Reference proteome</keyword>
<evidence type="ECO:0000256" key="7">
    <source>
        <dbReference type="PIRNR" id="PIRNR016636"/>
    </source>
</evidence>
<dbReference type="PANTHER" id="PTHR13285:SF18">
    <property type="entry name" value="PROTEIN-CYSTEINE N-PALMITOYLTRANSFERASE RASP"/>
    <property type="match status" value="1"/>
</dbReference>
<keyword evidence="5 8" id="KW-1133">Transmembrane helix</keyword>
<dbReference type="InterPro" id="IPR051085">
    <property type="entry name" value="MB_O-acyltransferase"/>
</dbReference>
<keyword evidence="7 9" id="KW-0012">Acyltransferase</keyword>
<protein>
    <submittedName>
        <fullName evidence="9">D-alanyl-lipoteichoic acid acyltransferase DltB, MBOAT superfamily</fullName>
    </submittedName>
</protein>
<name>A0A1G7EX09_9BACT</name>
<evidence type="ECO:0000256" key="5">
    <source>
        <dbReference type="ARBA" id="ARBA00022989"/>
    </source>
</evidence>
<keyword evidence="4 8" id="KW-0812">Transmembrane</keyword>
<feature type="transmembrane region" description="Helical" evidence="8">
    <location>
        <begin position="433"/>
        <end position="454"/>
    </location>
</feature>
<evidence type="ECO:0000256" key="8">
    <source>
        <dbReference type="SAM" id="Phobius"/>
    </source>
</evidence>
<keyword evidence="3 7" id="KW-1003">Cell membrane</keyword>
<dbReference type="EMBL" id="FNAQ01000024">
    <property type="protein sequence ID" value="SDE68182.1"/>
    <property type="molecule type" value="Genomic_DNA"/>
</dbReference>
<evidence type="ECO:0000313" key="10">
    <source>
        <dbReference type="Proteomes" id="UP000243205"/>
    </source>
</evidence>
<dbReference type="InterPro" id="IPR024194">
    <property type="entry name" value="Ac/AlaTfrase_AlgI/DltB"/>
</dbReference>
<feature type="transmembrane region" description="Helical" evidence="8">
    <location>
        <begin position="150"/>
        <end position="169"/>
    </location>
</feature>
<reference evidence="10" key="1">
    <citation type="submission" date="2016-10" db="EMBL/GenBank/DDBJ databases">
        <authorList>
            <person name="Varghese N."/>
            <person name="Submissions S."/>
        </authorList>
    </citation>
    <scope>NUCLEOTIDE SEQUENCE [LARGE SCALE GENOMIC DNA]</scope>
    <source>
        <strain evidence="10">DSM 8987</strain>
    </source>
</reference>
<feature type="transmembrane region" description="Helical" evidence="8">
    <location>
        <begin position="333"/>
        <end position="350"/>
    </location>
</feature>
<dbReference type="OrthoDB" id="139172at2"/>
<evidence type="ECO:0000256" key="1">
    <source>
        <dbReference type="ARBA" id="ARBA00004651"/>
    </source>
</evidence>
<keyword evidence="6 7" id="KW-0472">Membrane</keyword>
<feature type="transmembrane region" description="Helical" evidence="8">
    <location>
        <begin position="116"/>
        <end position="138"/>
    </location>
</feature>
<dbReference type="RefSeq" id="WP_092080640.1">
    <property type="nucleotide sequence ID" value="NZ_FNAQ01000024.1"/>
</dbReference>
<dbReference type="Proteomes" id="UP000243205">
    <property type="component" value="Unassembled WGS sequence"/>
</dbReference>
<dbReference type="Pfam" id="PF03062">
    <property type="entry name" value="MBOAT"/>
    <property type="match status" value="1"/>
</dbReference>
<evidence type="ECO:0000256" key="6">
    <source>
        <dbReference type="ARBA" id="ARBA00023136"/>
    </source>
</evidence>
<evidence type="ECO:0000256" key="2">
    <source>
        <dbReference type="ARBA" id="ARBA00010323"/>
    </source>
</evidence>
<dbReference type="PANTHER" id="PTHR13285">
    <property type="entry name" value="ACYLTRANSFERASE"/>
    <property type="match status" value="1"/>
</dbReference>
<gene>
    <name evidence="9" type="ORF">SAMN05661003_12416</name>
</gene>
<feature type="transmembrane region" description="Helical" evidence="8">
    <location>
        <begin position="371"/>
        <end position="388"/>
    </location>
</feature>
<keyword evidence="7 9" id="KW-0808">Transferase</keyword>